<dbReference type="Proteomes" id="UP001234297">
    <property type="component" value="Chromosome 7"/>
</dbReference>
<protein>
    <submittedName>
        <fullName evidence="1">Uncharacterized protein</fullName>
    </submittedName>
</protein>
<gene>
    <name evidence="1" type="ORF">MRB53_022623</name>
</gene>
<comment type="caution">
    <text evidence="1">The sequence shown here is derived from an EMBL/GenBank/DDBJ whole genome shotgun (WGS) entry which is preliminary data.</text>
</comment>
<organism evidence="1 2">
    <name type="scientific">Persea americana</name>
    <name type="common">Avocado</name>
    <dbReference type="NCBI Taxonomy" id="3435"/>
    <lineage>
        <taxon>Eukaryota</taxon>
        <taxon>Viridiplantae</taxon>
        <taxon>Streptophyta</taxon>
        <taxon>Embryophyta</taxon>
        <taxon>Tracheophyta</taxon>
        <taxon>Spermatophyta</taxon>
        <taxon>Magnoliopsida</taxon>
        <taxon>Magnoliidae</taxon>
        <taxon>Laurales</taxon>
        <taxon>Lauraceae</taxon>
        <taxon>Persea</taxon>
    </lineage>
</organism>
<sequence>MSKVPLTHRRYIYIHDEKKGSSQAIDSHHIVVRKGNATNVLFCLIAPLIFANICYFLLVKEKPGISFLWCILFSVFIIKSLHGKSIKKESVVIMPALGVQLETHYCSGMVIRRFVPIGKILKPVINECVTPVTCYWSLALIARDEAELILVFKELRPPVSMLVPVWKALCAVVNDVETTDAKEEDH</sequence>
<name>A0ACC2L7R5_PERAE</name>
<evidence type="ECO:0000313" key="2">
    <source>
        <dbReference type="Proteomes" id="UP001234297"/>
    </source>
</evidence>
<keyword evidence="2" id="KW-1185">Reference proteome</keyword>
<dbReference type="EMBL" id="CM056815">
    <property type="protein sequence ID" value="KAJ8629300.1"/>
    <property type="molecule type" value="Genomic_DNA"/>
</dbReference>
<reference evidence="1 2" key="1">
    <citation type="journal article" date="2022" name="Hortic Res">
        <title>A haplotype resolved chromosomal level avocado genome allows analysis of novel avocado genes.</title>
        <authorList>
            <person name="Nath O."/>
            <person name="Fletcher S.J."/>
            <person name="Hayward A."/>
            <person name="Shaw L.M."/>
            <person name="Masouleh A.K."/>
            <person name="Furtado A."/>
            <person name="Henry R.J."/>
            <person name="Mitter N."/>
        </authorList>
    </citation>
    <scope>NUCLEOTIDE SEQUENCE [LARGE SCALE GENOMIC DNA]</scope>
    <source>
        <strain evidence="2">cv. Hass</strain>
    </source>
</reference>
<proteinExistence type="predicted"/>
<accession>A0ACC2L7R5</accession>
<evidence type="ECO:0000313" key="1">
    <source>
        <dbReference type="EMBL" id="KAJ8629300.1"/>
    </source>
</evidence>